<dbReference type="PANTHER" id="PTHR13968:SF26">
    <property type="entry name" value="RRM DOMAIN-CONTAINING PROTEIN"/>
    <property type="match status" value="1"/>
</dbReference>
<protein>
    <recommendedName>
        <fullName evidence="4">RRM domain-containing protein</fullName>
    </recommendedName>
</protein>
<name>A0A564YYA1_HYMDI</name>
<feature type="domain" description="RRM" evidence="4">
    <location>
        <begin position="18"/>
        <end position="89"/>
    </location>
</feature>
<dbReference type="AlphaFoldDB" id="A0A564YYA1"/>
<sequence length="490" mass="53784">MFGVSNVTNRMDPNSLRSRLFVGNLNTLHMQKPELEAIFQQYGKIIGLSVHKGYAFIQYANEMSARAALNGEDEKVYFNMILDVSLASEPKTRKRGRSYTGSLLCDQPNLVDLAFQSQAALAAIGGQFSQLGFLPQQQNSHQYRSPSFNLPGIIGAPLLSSAPKFHRTSPPNHVSSTSQQKNRTFVTPQSVNTASTPKRTRLENPASSNFFGSRLPSVDSPKSPKSPISLDPSSSNPNSKSLESPGSSDSVISDKLSGMTVDNGLDLQSSSSESEESLTPHETSRNRETRLPVPTTTTPEQTNQPIPSSSSNPNLEDILICGRCRRLFDTIDDLLSHKTKNSCVIEVKNSGSEHSCRCKALGEPESLGCLFCSEKLLSSWELLEHCRLKHNLTVYRVPKRCKSGFCSTSERKTPTITPISDQGSSKKKEEYDLEKKPSGSQKSLEKESKCQDALFESVEIVDSPDPSNKVITISSDEENVGVDSEGRQTE</sequence>
<feature type="compositionally biased region" description="Basic and acidic residues" evidence="3">
    <location>
        <begin position="424"/>
        <end position="450"/>
    </location>
</feature>
<feature type="compositionally biased region" description="Low complexity" evidence="3">
    <location>
        <begin position="292"/>
        <end position="312"/>
    </location>
</feature>
<feature type="compositionally biased region" description="Polar residues" evidence="3">
    <location>
        <begin position="465"/>
        <end position="474"/>
    </location>
</feature>
<evidence type="ECO:0000313" key="5">
    <source>
        <dbReference type="EMBL" id="VUZ52257.1"/>
    </source>
</evidence>
<feature type="compositionally biased region" description="Polar residues" evidence="3">
    <location>
        <begin position="169"/>
        <end position="197"/>
    </location>
</feature>
<dbReference type="InterPro" id="IPR035979">
    <property type="entry name" value="RBD_domain_sf"/>
</dbReference>
<feature type="region of interest" description="Disordered" evidence="3">
    <location>
        <begin position="161"/>
        <end position="312"/>
    </location>
</feature>
<accession>A0A564YYA1</accession>
<dbReference type="SMART" id="SM00360">
    <property type="entry name" value="RRM"/>
    <property type="match status" value="1"/>
</dbReference>
<dbReference type="Proteomes" id="UP000321570">
    <property type="component" value="Unassembled WGS sequence"/>
</dbReference>
<dbReference type="GO" id="GO:0005634">
    <property type="term" value="C:nucleus"/>
    <property type="evidence" value="ECO:0007669"/>
    <property type="project" value="TreeGrafter"/>
</dbReference>
<proteinExistence type="predicted"/>
<dbReference type="PANTHER" id="PTHR13968">
    <property type="entry name" value="HETEROGENEOUS NUCLEAR RIBONUCLEOPROTEIN"/>
    <property type="match status" value="1"/>
</dbReference>
<dbReference type="InterPro" id="IPR000504">
    <property type="entry name" value="RRM_dom"/>
</dbReference>
<evidence type="ECO:0000259" key="4">
    <source>
        <dbReference type="PROSITE" id="PS50102"/>
    </source>
</evidence>
<evidence type="ECO:0000256" key="1">
    <source>
        <dbReference type="ARBA" id="ARBA00022884"/>
    </source>
</evidence>
<dbReference type="PROSITE" id="PS50102">
    <property type="entry name" value="RRM"/>
    <property type="match status" value="1"/>
</dbReference>
<dbReference type="InterPro" id="IPR012677">
    <property type="entry name" value="Nucleotide-bd_a/b_plait_sf"/>
</dbReference>
<evidence type="ECO:0000313" key="6">
    <source>
        <dbReference type="Proteomes" id="UP000321570"/>
    </source>
</evidence>
<feature type="compositionally biased region" description="Polar residues" evidence="3">
    <location>
        <begin position="414"/>
        <end position="423"/>
    </location>
</feature>
<dbReference type="InterPro" id="IPR051186">
    <property type="entry name" value="RRM_HNRPC/RALY_subfam"/>
</dbReference>
<organism evidence="5 6">
    <name type="scientific">Hymenolepis diminuta</name>
    <name type="common">Rat tapeworm</name>
    <dbReference type="NCBI Taxonomy" id="6216"/>
    <lineage>
        <taxon>Eukaryota</taxon>
        <taxon>Metazoa</taxon>
        <taxon>Spiralia</taxon>
        <taxon>Lophotrochozoa</taxon>
        <taxon>Platyhelminthes</taxon>
        <taxon>Cestoda</taxon>
        <taxon>Eucestoda</taxon>
        <taxon>Cyclophyllidea</taxon>
        <taxon>Hymenolepididae</taxon>
        <taxon>Hymenolepis</taxon>
    </lineage>
</organism>
<feature type="region of interest" description="Disordered" evidence="3">
    <location>
        <begin position="407"/>
        <end position="490"/>
    </location>
</feature>
<gene>
    <name evidence="5" type="ORF">WMSIL1_LOCUS10752</name>
</gene>
<dbReference type="Gene3D" id="3.30.70.330">
    <property type="match status" value="1"/>
</dbReference>
<dbReference type="GO" id="GO:0003723">
    <property type="term" value="F:RNA binding"/>
    <property type="evidence" value="ECO:0007669"/>
    <property type="project" value="UniProtKB-UniRule"/>
</dbReference>
<feature type="compositionally biased region" description="Low complexity" evidence="3">
    <location>
        <begin position="215"/>
        <end position="245"/>
    </location>
</feature>
<keyword evidence="6" id="KW-1185">Reference proteome</keyword>
<dbReference type="SUPFAM" id="SSF54928">
    <property type="entry name" value="RNA-binding domain, RBD"/>
    <property type="match status" value="1"/>
</dbReference>
<dbReference type="Pfam" id="PF00076">
    <property type="entry name" value="RRM_1"/>
    <property type="match status" value="1"/>
</dbReference>
<dbReference type="EMBL" id="CABIJS010000477">
    <property type="protein sequence ID" value="VUZ52257.1"/>
    <property type="molecule type" value="Genomic_DNA"/>
</dbReference>
<reference evidence="5 6" key="1">
    <citation type="submission" date="2019-07" db="EMBL/GenBank/DDBJ databases">
        <authorList>
            <person name="Jastrzebski P J."/>
            <person name="Paukszto L."/>
            <person name="Jastrzebski P J."/>
        </authorList>
    </citation>
    <scope>NUCLEOTIDE SEQUENCE [LARGE SCALE GENOMIC DNA]</scope>
    <source>
        <strain evidence="5 6">WMS-il1</strain>
    </source>
</reference>
<keyword evidence="1 2" id="KW-0694">RNA-binding</keyword>
<evidence type="ECO:0000256" key="3">
    <source>
        <dbReference type="SAM" id="MobiDB-lite"/>
    </source>
</evidence>
<evidence type="ECO:0000256" key="2">
    <source>
        <dbReference type="PROSITE-ProRule" id="PRU00176"/>
    </source>
</evidence>
<feature type="compositionally biased region" description="Basic and acidic residues" evidence="3">
    <location>
        <begin position="278"/>
        <end position="290"/>
    </location>
</feature>